<name>A0A0G1RTL6_9BACT</name>
<reference evidence="1 2" key="1">
    <citation type="journal article" date="2015" name="Nature">
        <title>rRNA introns, odd ribosomes, and small enigmatic genomes across a large radiation of phyla.</title>
        <authorList>
            <person name="Brown C.T."/>
            <person name="Hug L.A."/>
            <person name="Thomas B.C."/>
            <person name="Sharon I."/>
            <person name="Castelle C.J."/>
            <person name="Singh A."/>
            <person name="Wilkins M.J."/>
            <person name="Williams K.H."/>
            <person name="Banfield J.F."/>
        </authorList>
    </citation>
    <scope>NUCLEOTIDE SEQUENCE [LARGE SCALE GENOMIC DNA]</scope>
</reference>
<dbReference type="Proteomes" id="UP000033860">
    <property type="component" value="Unassembled WGS sequence"/>
</dbReference>
<comment type="caution">
    <text evidence="1">The sequence shown here is derived from an EMBL/GenBank/DDBJ whole genome shotgun (WGS) entry which is preliminary data.</text>
</comment>
<proteinExistence type="predicted"/>
<sequence>MFLEQASSVRASYWNLIKMKDLEDYYSRNMGILGSGLPIVELPDGWTDSEKRVGKSFLKLMSVFSLQDRSWNLMFQRSVLNPEEIEAGVRRHGVPYVTMKKWDWEKGGAILDLEESLDQDKVLEVADLAGKEVGVDAEAVLDKVKILAIRREQLKWQVFSWLTGKHGKRVIGENVFIGEEGGTRLPFGYTQKDHRERLLSFLRDEKEKGRANLEKVDFDTDFIDGGWLEATLMDIFRHEYREGEKTKELRNHLVAWVGMGLRASRQEAHDKKAEIPGKRERLRSAREEAGNGNFTVLSQMVSDHKFADKEVDVGNWQRQARELEDLFNRIEQGSEITLDDVRIAGLEAFTLGLAYLLRPENEATLRQLGLDSEAGRRWLEQLQSDPREADEATKLEQERFVRAVKLELTLEDITTFGIGSKWQRYVPADEGEKDIDSYLKEAKKETGWPGLRRLHYYQAYLEDYFKYIAKNLRGWRPQVRIPRRKGTAPRYTNIKPWEWVKEAMGHMRDTSPHDDIYFQPHFTTGYALSKLWANVAKKDIAEDPVSVTQKMVDQWLNDGMFTEAMVPVPWLIGEGVENRGEDPEGYLKSTERFLTLQKNLLRVTVSQGFFRELATLPVVTAEQAYGRLINDRMFFHAAPLLNEGLLRPMERTPYILGIIDIEDEVRNGNIQIISDERLTKDNEGNLIEVYDSRFRKVQMELIGGLLTAGSDRVFAQIHLFGWNKMQMPWDESEQPLNQGLYLWETMQNWAGLDNLTNPRVQLQSIRQQLFEAASDPFIWDTEIIDGKVQYSFVPEAWVAICERFYGFNLRDHESLVERFGENGVQEFRSRFEEAMFAYQEGVMRAVWGVDFEGLEGTPELLGVFSTYIKGVVWRILGYYGAETEFGQKPSEAPERIVIPPVELRWVDENGNQRSDSLPAIIMGSTPNPAEIAKDVAEGEDRKLVDIEIDGRIQKAVEVRYALARVYHRDPYYRELPVFSGQEYEEAAKLAFLNLPQPRSRNREEREPGTVAEQLVRKLALIAKLLDKDMVPDREAAVADEDQNMVRLVEELEQFAINIGIGREPAVLANLIYGALESEKVIDPRTNEEKVVRYRKSNLEMRGRAFEAIREFLAKPEGLRAYLKLMYFYDIGQMASEVVDGAVIERAMNLVGQERPLQMKVEDWLGAVEFMNVVPNKPEELKLITHEMVKRANWRREGLVDMVDEKWESVGILFKMKRVVQKRLYYYLTQEPVRRIKALGIGISIKLKRDILKTAIEAQDPESARMATRQLSEKIGTIKQMFELMSELAEARLGDLAKEVFTLKGKEIFIGWLEKKDVQTLRADLVPYFWSTLGERLAKRGEKGLVRVFLETFWHWREGWDGLNWKAHLWRHGRYPIWSTIFGWPFEKMGAPGVKEWIKKVWDPVRGPLAFFEFVPPTTTLVQLLSTAEAVSQNFAYLTTLEKFLQNADLVTLAKVAEGINGVLSSAGGPVLGFVIAYIPWHFGVKLVNYLAYNLIEHVVRNGGININLRDIPIQIPILNKIKIQIPIRKLFRPGGQPPDWTKGNPDYNMKNSDEFVEIEKEHKL</sequence>
<evidence type="ECO:0000313" key="1">
    <source>
        <dbReference type="EMBL" id="KKU60629.1"/>
    </source>
</evidence>
<gene>
    <name evidence="1" type="ORF">UX85_C0008G0003</name>
</gene>
<accession>A0A0G1RTL6</accession>
<dbReference type="EMBL" id="LCNT01000008">
    <property type="protein sequence ID" value="KKU60629.1"/>
    <property type="molecule type" value="Genomic_DNA"/>
</dbReference>
<protein>
    <submittedName>
        <fullName evidence="1">Uncharacterized protein</fullName>
    </submittedName>
</protein>
<organism evidence="1 2">
    <name type="scientific">Candidatus Beckwithbacteria bacterium GW2011_GWB1_47_15</name>
    <dbReference type="NCBI Taxonomy" id="1618371"/>
    <lineage>
        <taxon>Bacteria</taxon>
        <taxon>Candidatus Beckwithiibacteriota</taxon>
    </lineage>
</organism>
<evidence type="ECO:0000313" key="2">
    <source>
        <dbReference type="Proteomes" id="UP000033860"/>
    </source>
</evidence>